<dbReference type="PANTHER" id="PTHR23135:SF4">
    <property type="entry name" value="UDP-N-ACETYLMURAMOYL-L-ALANYL-D-GLUTAMATE--2,6-DIAMINOPIMELATE LIGASE MURE HOMOLOG, CHLOROPLASTIC"/>
    <property type="match status" value="1"/>
</dbReference>
<keyword evidence="10" id="KW-0460">Magnesium</keyword>
<dbReference type="InterPro" id="IPR004101">
    <property type="entry name" value="Mur_ligase_C"/>
</dbReference>
<keyword evidence="10 11" id="KW-0132">Cell division</keyword>
<evidence type="ECO:0000256" key="7">
    <source>
        <dbReference type="ARBA" id="ARBA00022960"/>
    </source>
</evidence>
<name>A0ABZ0RV14_9BACI</name>
<dbReference type="NCBIfam" id="NF001126">
    <property type="entry name" value="PRK00139.1-4"/>
    <property type="match status" value="1"/>
</dbReference>
<keyword evidence="4 10" id="KW-0436">Ligase</keyword>
<dbReference type="Pfam" id="PF08245">
    <property type="entry name" value="Mur_ligase_M"/>
    <property type="match status" value="1"/>
</dbReference>
<dbReference type="InterPro" id="IPR018109">
    <property type="entry name" value="Folylpolyglutamate_synth_CS"/>
</dbReference>
<keyword evidence="15" id="KW-1185">Reference proteome</keyword>
<comment type="function">
    <text evidence="10">Catalyzes the addition of an amino acid to the nucleotide precursor UDP-N-acetylmuramoyl-L-alanyl-D-glutamate (UMAG) in the biosynthesis of bacterial cell-wall peptidoglycan.</text>
</comment>
<dbReference type="InterPro" id="IPR036565">
    <property type="entry name" value="Mur-like_cat_sf"/>
</dbReference>
<dbReference type="EC" id="6.3.2.-" evidence="10"/>
<evidence type="ECO:0000256" key="3">
    <source>
        <dbReference type="ARBA" id="ARBA00022490"/>
    </source>
</evidence>
<comment type="caution">
    <text evidence="10">Lacks conserved residue(s) required for the propagation of feature annotation.</text>
</comment>
<dbReference type="InterPro" id="IPR005761">
    <property type="entry name" value="UDP-N-AcMur-Glu-dNH2Pim_ligase"/>
</dbReference>
<keyword evidence="8 10" id="KW-0573">Peptidoglycan synthesis</keyword>
<evidence type="ECO:0000256" key="9">
    <source>
        <dbReference type="ARBA" id="ARBA00023316"/>
    </source>
</evidence>
<feature type="domain" description="Mur ligase central" evidence="13">
    <location>
        <begin position="109"/>
        <end position="308"/>
    </location>
</feature>
<feature type="binding site" evidence="10">
    <location>
        <begin position="156"/>
        <end position="157"/>
    </location>
    <ligand>
        <name>UDP-N-acetyl-alpha-D-muramoyl-L-alanyl-D-glutamate</name>
        <dbReference type="ChEBI" id="CHEBI:83900"/>
    </ligand>
</feature>
<evidence type="ECO:0000256" key="11">
    <source>
        <dbReference type="RuleBase" id="RU004135"/>
    </source>
</evidence>
<dbReference type="NCBIfam" id="TIGR01085">
    <property type="entry name" value="murE"/>
    <property type="match status" value="1"/>
</dbReference>
<dbReference type="RefSeq" id="WP_319836893.1">
    <property type="nucleotide sequence ID" value="NZ_CP137624.1"/>
</dbReference>
<comment type="pathway">
    <text evidence="1 10 11">Cell wall biogenesis; peptidoglycan biosynthesis.</text>
</comment>
<feature type="binding site" evidence="10">
    <location>
        <position position="183"/>
    </location>
    <ligand>
        <name>UDP-N-acetyl-alpha-D-muramoyl-L-alanyl-D-glutamate</name>
        <dbReference type="ChEBI" id="CHEBI:83900"/>
    </ligand>
</feature>
<comment type="cofactor">
    <cofactor evidence="10">
        <name>Mg(2+)</name>
        <dbReference type="ChEBI" id="CHEBI:18420"/>
    </cofactor>
</comment>
<proteinExistence type="inferred from homology"/>
<organism evidence="14 15">
    <name type="scientific">Lysinibacillus louembei</name>
    <dbReference type="NCBI Taxonomy" id="1470088"/>
    <lineage>
        <taxon>Bacteria</taxon>
        <taxon>Bacillati</taxon>
        <taxon>Bacillota</taxon>
        <taxon>Bacilli</taxon>
        <taxon>Bacillales</taxon>
        <taxon>Bacillaceae</taxon>
        <taxon>Lysinibacillus</taxon>
    </lineage>
</organism>
<dbReference type="Pfam" id="PF02875">
    <property type="entry name" value="Mur_ligase_C"/>
    <property type="match status" value="1"/>
</dbReference>
<feature type="modified residue" description="N6-carboxylysine" evidence="10">
    <location>
        <position position="223"/>
    </location>
</feature>
<dbReference type="HAMAP" id="MF_00208">
    <property type="entry name" value="MurE"/>
    <property type="match status" value="1"/>
</dbReference>
<evidence type="ECO:0000256" key="8">
    <source>
        <dbReference type="ARBA" id="ARBA00022984"/>
    </source>
</evidence>
<keyword evidence="7 10" id="KW-0133">Cell shape</keyword>
<dbReference type="PANTHER" id="PTHR23135">
    <property type="entry name" value="MUR LIGASE FAMILY MEMBER"/>
    <property type="match status" value="1"/>
</dbReference>
<evidence type="ECO:0000256" key="5">
    <source>
        <dbReference type="ARBA" id="ARBA00022741"/>
    </source>
</evidence>
<dbReference type="Gene3D" id="3.40.1190.10">
    <property type="entry name" value="Mur-like, catalytic domain"/>
    <property type="match status" value="1"/>
</dbReference>
<comment type="subcellular location">
    <subcellularLocation>
        <location evidence="10 11">Cytoplasm</location>
    </subcellularLocation>
</comment>
<dbReference type="InterPro" id="IPR035911">
    <property type="entry name" value="MurE/MurF_N"/>
</dbReference>
<feature type="binding site" evidence="10">
    <location>
        <position position="191"/>
    </location>
    <ligand>
        <name>UDP-N-acetyl-alpha-D-muramoyl-L-alanyl-D-glutamate</name>
        <dbReference type="ChEBI" id="CHEBI:83900"/>
    </ligand>
</feature>
<reference evidence="14 15" key="1">
    <citation type="submission" date="2023-09" db="EMBL/GenBank/DDBJ databases">
        <authorList>
            <person name="Page C.A."/>
            <person name="Perez-Diaz I.M."/>
        </authorList>
    </citation>
    <scope>NUCLEOTIDE SEQUENCE [LARGE SCALE GENOMIC DNA]</scope>
    <source>
        <strain evidence="14 15">Ll15</strain>
    </source>
</reference>
<dbReference type="EMBL" id="CP137624">
    <property type="protein sequence ID" value="WPK12072.1"/>
    <property type="molecule type" value="Genomic_DNA"/>
</dbReference>
<accession>A0ABZ0RV14</accession>
<keyword evidence="9 10" id="KW-0961">Cell wall biogenesis/degradation</keyword>
<dbReference type="InterPro" id="IPR013221">
    <property type="entry name" value="Mur_ligase_cen"/>
</dbReference>
<sequence>MQLAELLKDWPCIVKGSIREQVTGIDDYAQNIQQGYIYVLRKGRKYNGQAFLQQAIRNGASAIIVEDDALLDLKLSIPIVWVPNSMQFLSFASAKLRNFPAEALTVIAVTGTNGKTTVSHFISQLLQIQGKSCVVIGTNGVFLNGERLLTSYESLTTLQAKQLQEVFQIAVRQGVEYAILEASSMGLAHHRLDDCAIDVGIFLNLSAEHIEDHGSLENYKKAKQRLAVLAKNVVLNGDDPFSRSVGINLKKKTVLFGSKGRVDMQWQLLTENEGHSTCCIQYKGEDHILVLPFVGEFQIQNIVAALATLYVLNFDIAQLIPGCLHVKLPEGRMQEITNDRGLRIIIDYAHTPAALKAVLQALKMERIRLVFSCGGERDKDKRRKMGTIASTYAYKIYLTTDNARNEKPSDINAQIKSGFYSEQPYEEIEDRARAIEKAICEARRGDVIVIAGKGHEQTQTIGSITIPFSDKECVENALKKLGCTE</sequence>
<dbReference type="SUPFAM" id="SSF63418">
    <property type="entry name" value="MurE/MurF N-terminal domain"/>
    <property type="match status" value="1"/>
</dbReference>
<evidence type="ECO:0000313" key="14">
    <source>
        <dbReference type="EMBL" id="WPK12072.1"/>
    </source>
</evidence>
<dbReference type="Gene3D" id="3.40.1390.10">
    <property type="entry name" value="MurE/MurF, N-terminal domain"/>
    <property type="match status" value="1"/>
</dbReference>
<dbReference type="SUPFAM" id="SSF53244">
    <property type="entry name" value="MurD-like peptide ligases, peptide-binding domain"/>
    <property type="match status" value="1"/>
</dbReference>
<keyword evidence="3 10" id="KW-0963">Cytoplasm</keyword>
<protein>
    <recommendedName>
        <fullName evidence="10">UDP-N-acetylmuramyl-tripeptide synthetase</fullName>
        <ecNumber evidence="10">6.3.2.-</ecNumber>
    </recommendedName>
    <alternativeName>
        <fullName evidence="10">UDP-MurNAc-tripeptide synthetase</fullName>
    </alternativeName>
</protein>
<feature type="domain" description="Mur ligase C-terminal" evidence="12">
    <location>
        <begin position="331"/>
        <end position="454"/>
    </location>
</feature>
<keyword evidence="5 10" id="KW-0547">Nucleotide-binding</keyword>
<keyword evidence="10 11" id="KW-0131">Cell cycle</keyword>
<dbReference type="Gene3D" id="3.90.190.20">
    <property type="entry name" value="Mur ligase, C-terminal domain"/>
    <property type="match status" value="1"/>
</dbReference>
<evidence type="ECO:0000256" key="10">
    <source>
        <dbReference type="HAMAP-Rule" id="MF_00208"/>
    </source>
</evidence>
<evidence type="ECO:0000256" key="1">
    <source>
        <dbReference type="ARBA" id="ARBA00004752"/>
    </source>
</evidence>
<comment type="similarity">
    <text evidence="2 10">Belongs to the MurCDEF family. MurE subfamily.</text>
</comment>
<keyword evidence="6 10" id="KW-0067">ATP-binding</keyword>
<dbReference type="GO" id="GO:0008765">
    <property type="term" value="F:UDP-N-acetylmuramoylalanyl-D-glutamate-2,6-diaminopimelate ligase activity"/>
    <property type="evidence" value="ECO:0007669"/>
    <property type="project" value="UniProtKB-EC"/>
</dbReference>
<feature type="binding site" evidence="10">
    <location>
        <begin position="111"/>
        <end position="117"/>
    </location>
    <ligand>
        <name>ATP</name>
        <dbReference type="ChEBI" id="CHEBI:30616"/>
    </ligand>
</feature>
<dbReference type="InterPro" id="IPR036615">
    <property type="entry name" value="Mur_ligase_C_dom_sf"/>
</dbReference>
<gene>
    <name evidence="10" type="primary">murE</name>
    <name evidence="14" type="ORF">R6U77_19615</name>
</gene>
<evidence type="ECO:0000259" key="12">
    <source>
        <dbReference type="Pfam" id="PF02875"/>
    </source>
</evidence>
<evidence type="ECO:0000256" key="4">
    <source>
        <dbReference type="ARBA" id="ARBA00022598"/>
    </source>
</evidence>
<dbReference type="PROSITE" id="PS01011">
    <property type="entry name" value="FOLYLPOLYGLU_SYNT_1"/>
    <property type="match status" value="1"/>
</dbReference>
<comment type="PTM">
    <text evidence="10">Carboxylation is probably crucial for Mg(2+) binding and, consequently, for the gamma-phosphate positioning of ATP.</text>
</comment>
<dbReference type="Proteomes" id="UP001322664">
    <property type="component" value="Chromosome"/>
</dbReference>
<evidence type="ECO:0000256" key="6">
    <source>
        <dbReference type="ARBA" id="ARBA00022840"/>
    </source>
</evidence>
<dbReference type="SUPFAM" id="SSF53623">
    <property type="entry name" value="MurD-like peptide ligases, catalytic domain"/>
    <property type="match status" value="1"/>
</dbReference>
<evidence type="ECO:0000256" key="2">
    <source>
        <dbReference type="ARBA" id="ARBA00005898"/>
    </source>
</evidence>
<evidence type="ECO:0000313" key="15">
    <source>
        <dbReference type="Proteomes" id="UP001322664"/>
    </source>
</evidence>
<evidence type="ECO:0000259" key="13">
    <source>
        <dbReference type="Pfam" id="PF08245"/>
    </source>
</evidence>